<dbReference type="Pfam" id="PF14312">
    <property type="entry name" value="FG-GAP_2"/>
    <property type="match status" value="5"/>
</dbReference>
<feature type="chain" id="PRO_5012316730" evidence="4">
    <location>
        <begin position="16"/>
        <end position="638"/>
    </location>
</feature>
<dbReference type="InterPro" id="IPR028994">
    <property type="entry name" value="Integrin_alpha_N"/>
</dbReference>
<gene>
    <name evidence="5" type="ORF">A11S_144</name>
</gene>
<name>M4VG29_9BACT</name>
<dbReference type="SUPFAM" id="SSF50969">
    <property type="entry name" value="YVTN repeat-like/Quinoprotein amine dehydrogenase"/>
    <property type="match status" value="1"/>
</dbReference>
<organism evidence="5 6">
    <name type="scientific">Micavibrio aeruginosavorus EPB</name>
    <dbReference type="NCBI Taxonomy" id="349215"/>
    <lineage>
        <taxon>Bacteria</taxon>
        <taxon>Pseudomonadati</taxon>
        <taxon>Bdellovibrionota</taxon>
        <taxon>Bdellovibrionia</taxon>
        <taxon>Bdellovibrionales</taxon>
        <taxon>Pseudobdellovibrionaceae</taxon>
        <taxon>Micavibrio</taxon>
    </lineage>
</organism>
<dbReference type="PANTHER" id="PTHR36220:SF1">
    <property type="entry name" value="GAMMA TUBULIN COMPLEX COMPONENT C-TERMINAL DOMAIN-CONTAINING PROTEIN"/>
    <property type="match status" value="1"/>
</dbReference>
<evidence type="ECO:0000256" key="1">
    <source>
        <dbReference type="ARBA" id="ARBA00022729"/>
    </source>
</evidence>
<dbReference type="InterPro" id="IPR013519">
    <property type="entry name" value="Int_alpha_beta-p"/>
</dbReference>
<evidence type="ECO:0000256" key="2">
    <source>
        <dbReference type="ARBA" id="ARBA00022737"/>
    </source>
</evidence>
<evidence type="ECO:0000313" key="6">
    <source>
        <dbReference type="Proteomes" id="UP000011932"/>
    </source>
</evidence>
<sequence length="638" mass="63738">MILLVTGALPAPAYAACTSPTGAAGDLIWSSAGRVPAYCDGTTWHGFPKGGYAWTSPITGAIMNNPSPTTNDQFGSSVSVSGNLILVGAVLDESNGTNGTADAGRAYVYDIDTGALVSTLNNPTPNANDYFGGFVGLSGTLALVGAENDEANGTTGTSNAGRAYVFNALTGALVSTLNNPSANSGDNMGWTAGLSGNLAALGAPNDESDGGAGVANAGRAYVFNATTGAVVSTLNNPTPHTDDQFGYSIAIDGNLVAVGTPNDAADGTSGVLSGRAYVFNATTGALVSSLNNPHPNATDYFSNAIAISGNRVAVGAPWDESDGTTGTSSAGRVYVFNATTGALISTINNPTPHANDYFGVSVSISDNIVAVGAPYDESNGTTGTADAGRVYLFNADTGTLITAISNPTPNNTDWFGNAVSVSGQRLGVAAPLDESNGTNGTADAGRIYAFSVSSGTTACANPAGNVGDMSYNTTSHVLQYCDGHAWYAAGSPGNGGAGCTSPTGAEGAVTYNTTHNILQYCEGDVWMAVGDFVPPTCGGVVVGTYCWYYGGDNQSCNTVCASRGGCNAAGISYAAGSTANCTAVLDAIGAPGGAYYFQGYGALNIGCSYATGNGRVRDTSNTCGGALAASLRACACNN</sequence>
<dbReference type="PANTHER" id="PTHR36220">
    <property type="entry name" value="UNNAMED PRODUCT"/>
    <property type="match status" value="1"/>
</dbReference>
<feature type="signal peptide" evidence="4">
    <location>
        <begin position="1"/>
        <end position="15"/>
    </location>
</feature>
<dbReference type="OrthoDB" id="1776524at2"/>
<dbReference type="EMBL" id="CP003538">
    <property type="protein sequence ID" value="AGH96981.1"/>
    <property type="molecule type" value="Genomic_DNA"/>
</dbReference>
<dbReference type="InterPro" id="IPR011044">
    <property type="entry name" value="Quino_amine_DH_bsu"/>
</dbReference>
<dbReference type="InterPro" id="IPR013517">
    <property type="entry name" value="FG-GAP"/>
</dbReference>
<evidence type="ECO:0000313" key="5">
    <source>
        <dbReference type="EMBL" id="AGH96981.1"/>
    </source>
</evidence>
<evidence type="ECO:0000256" key="3">
    <source>
        <dbReference type="ARBA" id="ARBA00023180"/>
    </source>
</evidence>
<dbReference type="Proteomes" id="UP000011932">
    <property type="component" value="Chromosome"/>
</dbReference>
<keyword evidence="2" id="KW-0677">Repeat</keyword>
<reference evidence="5 6" key="1">
    <citation type="journal article" date="2013" name="ISME J.">
        <title>By their genes ye shall know them: genomic signatures of predatory bacteria.</title>
        <authorList>
            <person name="Pasternak Z."/>
            <person name="Pietrokovski S."/>
            <person name="Rotem O."/>
            <person name="Gophna U."/>
            <person name="Lurie-Weinberger M.N."/>
            <person name="Jurkevitch E."/>
        </authorList>
    </citation>
    <scope>NUCLEOTIDE SEQUENCE [LARGE SCALE GENOMIC DNA]</scope>
    <source>
        <strain evidence="5">EPB</strain>
    </source>
</reference>
<accession>M4VG29</accession>
<proteinExistence type="predicted"/>
<keyword evidence="3" id="KW-0325">Glycoprotein</keyword>
<keyword evidence="1 4" id="KW-0732">Signal</keyword>
<dbReference type="PROSITE" id="PS51470">
    <property type="entry name" value="FG_GAP"/>
    <property type="match status" value="1"/>
</dbReference>
<dbReference type="HOGENOM" id="CLU_525621_0_0_5"/>
<protein>
    <submittedName>
        <fullName evidence="5">Uncharacterized protein</fullName>
    </submittedName>
</protein>
<dbReference type="STRING" id="349215.A11S_144"/>
<dbReference type="KEGG" id="man:A11S_144"/>
<dbReference type="SMART" id="SM00191">
    <property type="entry name" value="Int_alpha"/>
    <property type="match status" value="5"/>
</dbReference>
<dbReference type="Gene3D" id="2.130.10.130">
    <property type="entry name" value="Integrin alpha, N-terminal"/>
    <property type="match status" value="2"/>
</dbReference>
<evidence type="ECO:0000256" key="4">
    <source>
        <dbReference type="SAM" id="SignalP"/>
    </source>
</evidence>
<dbReference type="AlphaFoldDB" id="M4VG29"/>